<evidence type="ECO:0000313" key="2">
    <source>
        <dbReference type="WBParaSite" id="ES5_v2.g13241.t1"/>
    </source>
</evidence>
<sequence length="341" mass="40051">MDASTSTIAVAKQNGRIVWPESPSLKQYFSLPDSIMYYMAMNPPSPEVYNKLIQSCKYFFERNPILVVKHMNEIDVDTKICAKEDCDGIGDKPCCIKIDLKKIKSKFWLTHELYMDCYTTQNFISMLLPKLFRCDINVLTIFHKDILYDEFKYLASFAKEVEVCNVKMLYTDGKTVMLEKILEVVLKIQYFNYRSNHLLSIAASDSIKNILKLQNLGNLNNFSLFYVPQVFNVDDLFNFIEKFKDTKMRFYFNNELTQEYKNQLDGLTDRVIESNFSKCLIIYHGQDNEKLNALGNDYFTDEEMDDNDGFPDYEFMEFNNIHGEDEYSEDEMDHSEVEEDV</sequence>
<evidence type="ECO:0000313" key="1">
    <source>
        <dbReference type="Proteomes" id="UP000887579"/>
    </source>
</evidence>
<dbReference type="WBParaSite" id="ES5_v2.g13241.t1">
    <property type="protein sequence ID" value="ES5_v2.g13241.t1"/>
    <property type="gene ID" value="ES5_v2.g13241"/>
</dbReference>
<protein>
    <submittedName>
        <fullName evidence="2">Uncharacterized protein</fullName>
    </submittedName>
</protein>
<dbReference type="Proteomes" id="UP000887579">
    <property type="component" value="Unplaced"/>
</dbReference>
<accession>A0AC34F8Y0</accession>
<name>A0AC34F8Y0_9BILA</name>
<organism evidence="1 2">
    <name type="scientific">Panagrolaimus sp. ES5</name>
    <dbReference type="NCBI Taxonomy" id="591445"/>
    <lineage>
        <taxon>Eukaryota</taxon>
        <taxon>Metazoa</taxon>
        <taxon>Ecdysozoa</taxon>
        <taxon>Nematoda</taxon>
        <taxon>Chromadorea</taxon>
        <taxon>Rhabditida</taxon>
        <taxon>Tylenchina</taxon>
        <taxon>Panagrolaimomorpha</taxon>
        <taxon>Panagrolaimoidea</taxon>
        <taxon>Panagrolaimidae</taxon>
        <taxon>Panagrolaimus</taxon>
    </lineage>
</organism>
<proteinExistence type="predicted"/>
<reference evidence="2" key="1">
    <citation type="submission" date="2022-11" db="UniProtKB">
        <authorList>
            <consortium name="WormBaseParasite"/>
        </authorList>
    </citation>
    <scope>IDENTIFICATION</scope>
</reference>